<name>A0A5S4H471_9ACTN</name>
<keyword evidence="2" id="KW-0233">DNA recombination</keyword>
<protein>
    <recommendedName>
        <fullName evidence="5">Core-binding (CB) domain-containing protein</fullName>
    </recommendedName>
</protein>
<reference evidence="6 7" key="1">
    <citation type="submission" date="2019-05" db="EMBL/GenBank/DDBJ databases">
        <title>Draft genome sequence of Actinomadura geliboluensis A8036.</title>
        <authorList>
            <person name="Saricaoglu S."/>
            <person name="Isik K."/>
        </authorList>
    </citation>
    <scope>NUCLEOTIDE SEQUENCE [LARGE SCALE GENOMIC DNA]</scope>
    <source>
        <strain evidence="6 7">A8036</strain>
    </source>
</reference>
<evidence type="ECO:0000313" key="7">
    <source>
        <dbReference type="Proteomes" id="UP000305238"/>
    </source>
</evidence>
<dbReference type="InterPro" id="IPR010998">
    <property type="entry name" value="Integrase_recombinase_N"/>
</dbReference>
<dbReference type="InterPro" id="IPR044068">
    <property type="entry name" value="CB"/>
</dbReference>
<dbReference type="EMBL" id="VCKZ01000084">
    <property type="protein sequence ID" value="TMR39511.1"/>
    <property type="molecule type" value="Genomic_DNA"/>
</dbReference>
<dbReference type="Gene3D" id="1.10.443.10">
    <property type="entry name" value="Intergrase catalytic core"/>
    <property type="match status" value="1"/>
</dbReference>
<dbReference type="InterPro" id="IPR004107">
    <property type="entry name" value="Integrase_SAM-like_N"/>
</dbReference>
<dbReference type="GO" id="GO:0015074">
    <property type="term" value="P:DNA integration"/>
    <property type="evidence" value="ECO:0007669"/>
    <property type="project" value="InterPro"/>
</dbReference>
<dbReference type="GO" id="GO:0006310">
    <property type="term" value="P:DNA recombination"/>
    <property type="evidence" value="ECO:0007669"/>
    <property type="project" value="UniProtKB-KW"/>
</dbReference>
<dbReference type="InterPro" id="IPR013762">
    <property type="entry name" value="Integrase-like_cat_sf"/>
</dbReference>
<dbReference type="Pfam" id="PF14659">
    <property type="entry name" value="Phage_int_SAM_3"/>
    <property type="match status" value="1"/>
</dbReference>
<dbReference type="OrthoDB" id="4529782at2"/>
<dbReference type="AlphaFoldDB" id="A0A5S4H471"/>
<keyword evidence="1 3" id="KW-0238">DNA-binding</keyword>
<evidence type="ECO:0000256" key="1">
    <source>
        <dbReference type="ARBA" id="ARBA00023125"/>
    </source>
</evidence>
<comment type="caution">
    <text evidence="6">The sequence shown here is derived from an EMBL/GenBank/DDBJ whole genome shotgun (WGS) entry which is preliminary data.</text>
</comment>
<evidence type="ECO:0000256" key="3">
    <source>
        <dbReference type="PROSITE-ProRule" id="PRU01248"/>
    </source>
</evidence>
<feature type="region of interest" description="Disordered" evidence="4">
    <location>
        <begin position="425"/>
        <end position="445"/>
    </location>
</feature>
<dbReference type="GO" id="GO:0003677">
    <property type="term" value="F:DNA binding"/>
    <property type="evidence" value="ECO:0007669"/>
    <property type="project" value="UniProtKB-UniRule"/>
</dbReference>
<dbReference type="RefSeq" id="WP_138636800.1">
    <property type="nucleotide sequence ID" value="NZ_JASWDG010000005.1"/>
</dbReference>
<sequence length="511" mass="57059">MAYAEKRGSKWRVRYVRPDGSTASQSGFETKKAALNWGEDQEAGIRRHSWNDPRDGAALLVDWVELWWSGQDLEATTEAKYRYLIDHHIVPAFGNRPVNTFTSPEEIVAWEKRTRTNGFSHRTAADARSLLGTVLGDAKERGMVASNVAVKRRGRGRKRARRAIAVRGPEKVWATPLQTLLLAERCALLSGRDDDFVLIVLTAYTGMRWGEVHGLERPACRLDRLQVDWQLRELAGRLEMVPPKDDSHRPVDLPPFLAGLVSGQSVRSQGRCACPGRTPECGGRGQYLFLSPDGSHHRRSNYARRMFQPGADGRYPKGNRQTGKRVLVDTTEWPGVPLPAWPDAVPGQPFHPPRGKGIRVVTEEDSPSVWLPLIEGLTPHGLRHSHKTWMLEDAVPEVLQAERLGHTVPGIAACTPMSRTPCGTISKPSSSAAGRERCKNGSGSVRPLRFRRSTTFWRPPRSGPTRRSCVSRALRESCCGRDRGARLVPPVRLRRVMTRRCSCDLVRVGGR</sequence>
<gene>
    <name evidence="6" type="ORF">ETD96_14170</name>
</gene>
<evidence type="ECO:0000256" key="2">
    <source>
        <dbReference type="ARBA" id="ARBA00023172"/>
    </source>
</evidence>
<accession>A0A5S4H471</accession>
<dbReference type="PROSITE" id="PS51900">
    <property type="entry name" value="CB"/>
    <property type="match status" value="1"/>
</dbReference>
<dbReference type="Proteomes" id="UP000305238">
    <property type="component" value="Unassembled WGS sequence"/>
</dbReference>
<evidence type="ECO:0000313" key="6">
    <source>
        <dbReference type="EMBL" id="TMR39511.1"/>
    </source>
</evidence>
<evidence type="ECO:0000259" key="5">
    <source>
        <dbReference type="PROSITE" id="PS51900"/>
    </source>
</evidence>
<organism evidence="6 7">
    <name type="scientific">Actinomadura geliboluensis</name>
    <dbReference type="NCBI Taxonomy" id="882440"/>
    <lineage>
        <taxon>Bacteria</taxon>
        <taxon>Bacillati</taxon>
        <taxon>Actinomycetota</taxon>
        <taxon>Actinomycetes</taxon>
        <taxon>Streptosporangiales</taxon>
        <taxon>Thermomonosporaceae</taxon>
        <taxon>Actinomadura</taxon>
    </lineage>
</organism>
<feature type="domain" description="Core-binding (CB)" evidence="5">
    <location>
        <begin position="58"/>
        <end position="139"/>
    </location>
</feature>
<keyword evidence="7" id="KW-1185">Reference proteome</keyword>
<proteinExistence type="predicted"/>
<dbReference type="SUPFAM" id="SSF56349">
    <property type="entry name" value="DNA breaking-rejoining enzymes"/>
    <property type="match status" value="2"/>
</dbReference>
<dbReference type="InterPro" id="IPR011010">
    <property type="entry name" value="DNA_brk_join_enz"/>
</dbReference>
<dbReference type="Gene3D" id="1.10.150.130">
    <property type="match status" value="1"/>
</dbReference>
<evidence type="ECO:0000256" key="4">
    <source>
        <dbReference type="SAM" id="MobiDB-lite"/>
    </source>
</evidence>